<feature type="compositionally biased region" description="Basic residues" evidence="1">
    <location>
        <begin position="79"/>
        <end position="89"/>
    </location>
</feature>
<protein>
    <recommendedName>
        <fullName evidence="4">Type II toxin-antitoxin system RelB/DinJ family antitoxin</fullName>
    </recommendedName>
</protein>
<dbReference type="RefSeq" id="WP_133441965.1">
    <property type="nucleotide sequence ID" value="NZ_CP034726.1"/>
</dbReference>
<proteinExistence type="predicted"/>
<feature type="region of interest" description="Disordered" evidence="1">
    <location>
        <begin position="52"/>
        <end position="89"/>
    </location>
</feature>
<dbReference type="GO" id="GO:0006355">
    <property type="term" value="P:regulation of DNA-templated transcription"/>
    <property type="evidence" value="ECO:0007669"/>
    <property type="project" value="InterPro"/>
</dbReference>
<evidence type="ECO:0000313" key="2">
    <source>
        <dbReference type="EMBL" id="QBP18406.1"/>
    </source>
</evidence>
<keyword evidence="3" id="KW-1185">Reference proteome</keyword>
<name>A0A4P6ZKW0_9LACO</name>
<organism evidence="2 3">
    <name type="scientific">Acetilactobacillus jinshanensis</name>
    <dbReference type="NCBI Taxonomy" id="1720083"/>
    <lineage>
        <taxon>Bacteria</taxon>
        <taxon>Bacillati</taxon>
        <taxon>Bacillota</taxon>
        <taxon>Bacilli</taxon>
        <taxon>Lactobacillales</taxon>
        <taxon>Lactobacillaceae</taxon>
        <taxon>Acetilactobacillus</taxon>
    </lineage>
</organism>
<dbReference type="Gene3D" id="1.10.1220.10">
    <property type="entry name" value="Met repressor-like"/>
    <property type="match status" value="1"/>
</dbReference>
<dbReference type="Proteomes" id="UP000294321">
    <property type="component" value="Chromosome"/>
</dbReference>
<gene>
    <name evidence="2" type="ORF">ELX58_04490</name>
</gene>
<sequence>MKKIQISVTTTPEAKDMATKVTNKLGLSLSTALNMCINQIAMQQRLPYSTALPRNPYAKYGKPTSTNDLKKRIMNSKTSNKKHHLDYEH</sequence>
<dbReference type="Pfam" id="PF04221">
    <property type="entry name" value="RelB"/>
    <property type="match status" value="1"/>
</dbReference>
<dbReference type="EMBL" id="CP034726">
    <property type="protein sequence ID" value="QBP18406.1"/>
    <property type="molecule type" value="Genomic_DNA"/>
</dbReference>
<accession>A0A4P6ZKW0</accession>
<evidence type="ECO:0000313" key="3">
    <source>
        <dbReference type="Proteomes" id="UP000294321"/>
    </source>
</evidence>
<dbReference type="KEGG" id="lji:ELX58_04490"/>
<evidence type="ECO:0008006" key="4">
    <source>
        <dbReference type="Google" id="ProtNLM"/>
    </source>
</evidence>
<dbReference type="InterPro" id="IPR007337">
    <property type="entry name" value="RelB/DinJ"/>
</dbReference>
<dbReference type="InterPro" id="IPR013321">
    <property type="entry name" value="Arc_rbn_hlx_hlx"/>
</dbReference>
<dbReference type="AlphaFoldDB" id="A0A4P6ZKW0"/>
<evidence type="ECO:0000256" key="1">
    <source>
        <dbReference type="SAM" id="MobiDB-lite"/>
    </source>
</evidence>
<dbReference type="OrthoDB" id="9804867at2"/>
<reference evidence="3" key="1">
    <citation type="submission" date="2018-12" db="EMBL/GenBank/DDBJ databases">
        <title>A new species of lactobacillus.</title>
        <authorList>
            <person name="Jian Y."/>
            <person name="Xin L."/>
            <person name="Hong Z.J."/>
            <person name="Ming L.Z."/>
            <person name="Hong X.Z."/>
        </authorList>
    </citation>
    <scope>NUCLEOTIDE SEQUENCE [LARGE SCALE GENOMIC DNA]</scope>
    <source>
        <strain evidence="3">HSLZ-75</strain>
    </source>
</reference>